<evidence type="ECO:0000313" key="3">
    <source>
        <dbReference type="EMBL" id="SMO59631.1"/>
    </source>
</evidence>
<name>A0ABY1MZI9_9ACTN</name>
<dbReference type="Proteomes" id="UP000315460">
    <property type="component" value="Unassembled WGS sequence"/>
</dbReference>
<dbReference type="Gene3D" id="1.10.10.10">
    <property type="entry name" value="Winged helix-like DNA-binding domain superfamily/Winged helix DNA-binding domain"/>
    <property type="match status" value="1"/>
</dbReference>
<keyword evidence="4" id="KW-1185">Reference proteome</keyword>
<comment type="cofactor">
    <cofactor evidence="2">
        <name>[2Fe-2S] cluster</name>
        <dbReference type="ChEBI" id="CHEBI:190135"/>
    </cofactor>
</comment>
<dbReference type="PANTHER" id="PTHR33221:SF4">
    <property type="entry name" value="HTH-TYPE TRANSCRIPTIONAL REPRESSOR NSRR"/>
    <property type="match status" value="1"/>
</dbReference>
<dbReference type="Pfam" id="PF02082">
    <property type="entry name" value="Rrf2"/>
    <property type="match status" value="1"/>
</dbReference>
<dbReference type="SUPFAM" id="SSF46785">
    <property type="entry name" value="Winged helix' DNA-binding domain"/>
    <property type="match status" value="1"/>
</dbReference>
<reference evidence="3 4" key="1">
    <citation type="submission" date="2017-05" db="EMBL/GenBank/DDBJ databases">
        <authorList>
            <person name="Varghese N."/>
            <person name="Submissions S."/>
        </authorList>
    </citation>
    <scope>NUCLEOTIDE SEQUENCE [LARGE SCALE GENOMIC DNA]</scope>
    <source>
        <strain evidence="3 4">DSM 45139</strain>
    </source>
</reference>
<gene>
    <name evidence="3" type="ORF">SAMN06265174_102529</name>
</gene>
<protein>
    <submittedName>
        <fullName evidence="3">Transcriptional regulator, BadM/Rrf2 family</fullName>
    </submittedName>
</protein>
<dbReference type="EMBL" id="FXTG01000002">
    <property type="protein sequence ID" value="SMO59631.1"/>
    <property type="molecule type" value="Genomic_DNA"/>
</dbReference>
<evidence type="ECO:0000313" key="4">
    <source>
        <dbReference type="Proteomes" id="UP000315460"/>
    </source>
</evidence>
<sequence length="167" mass="17428">MRPASSQYGTLGVVQLSRSSDLALRALMRLAVADERGDRMTAAAIAESVNASTSHVAKIVSRLVDLGLAESRRGRGGGLVITEAGRHESVGSLLRELEGPGEVVQCEGPTPCPLAGNCGLRRALVDAREAFFAALDPLTVEGIVRAPTRQVSLSLSTAPRPDPGPGY</sequence>
<proteinExistence type="predicted"/>
<organism evidence="3 4">
    <name type="scientific">Dietzia kunjamensis subsp. schimae</name>
    <dbReference type="NCBI Taxonomy" id="498198"/>
    <lineage>
        <taxon>Bacteria</taxon>
        <taxon>Bacillati</taxon>
        <taxon>Actinomycetota</taxon>
        <taxon>Actinomycetes</taxon>
        <taxon>Mycobacteriales</taxon>
        <taxon>Dietziaceae</taxon>
        <taxon>Dietzia</taxon>
    </lineage>
</organism>
<comment type="caution">
    <text evidence="3">The sequence shown here is derived from an EMBL/GenBank/DDBJ whole genome shotgun (WGS) entry which is preliminary data.</text>
</comment>
<dbReference type="PROSITE" id="PS51197">
    <property type="entry name" value="HTH_RRF2_2"/>
    <property type="match status" value="1"/>
</dbReference>
<dbReference type="PANTHER" id="PTHR33221">
    <property type="entry name" value="WINGED HELIX-TURN-HELIX TRANSCRIPTIONAL REGULATOR, RRF2 FAMILY"/>
    <property type="match status" value="1"/>
</dbReference>
<dbReference type="InterPro" id="IPR036390">
    <property type="entry name" value="WH_DNA-bd_sf"/>
</dbReference>
<dbReference type="InterPro" id="IPR000944">
    <property type="entry name" value="Tscrpt_reg_Rrf2"/>
</dbReference>
<evidence type="ECO:0000256" key="1">
    <source>
        <dbReference type="ARBA" id="ARBA00023125"/>
    </source>
</evidence>
<evidence type="ECO:0000256" key="2">
    <source>
        <dbReference type="ARBA" id="ARBA00034078"/>
    </source>
</evidence>
<accession>A0ABY1MZI9</accession>
<dbReference type="InterPro" id="IPR036388">
    <property type="entry name" value="WH-like_DNA-bd_sf"/>
</dbReference>
<keyword evidence="1" id="KW-0238">DNA-binding</keyword>